<evidence type="ECO:0000313" key="2">
    <source>
        <dbReference type="Proteomes" id="UP000789525"/>
    </source>
</evidence>
<keyword evidence="2" id="KW-1185">Reference proteome</keyword>
<name>A0ACA9Q2V4_9GLOM</name>
<dbReference type="EMBL" id="CAJVPT010043095">
    <property type="protein sequence ID" value="CAG8731568.1"/>
    <property type="molecule type" value="Genomic_DNA"/>
</dbReference>
<organism evidence="1 2">
    <name type="scientific">Acaulospora colombiana</name>
    <dbReference type="NCBI Taxonomy" id="27376"/>
    <lineage>
        <taxon>Eukaryota</taxon>
        <taxon>Fungi</taxon>
        <taxon>Fungi incertae sedis</taxon>
        <taxon>Mucoromycota</taxon>
        <taxon>Glomeromycotina</taxon>
        <taxon>Glomeromycetes</taxon>
        <taxon>Diversisporales</taxon>
        <taxon>Acaulosporaceae</taxon>
        <taxon>Acaulospora</taxon>
    </lineage>
</organism>
<reference evidence="1" key="1">
    <citation type="submission" date="2021-06" db="EMBL/GenBank/DDBJ databases">
        <authorList>
            <person name="Kallberg Y."/>
            <person name="Tangrot J."/>
            <person name="Rosling A."/>
        </authorList>
    </citation>
    <scope>NUCLEOTIDE SEQUENCE</scope>
    <source>
        <strain evidence="1">CL356</strain>
    </source>
</reference>
<comment type="caution">
    <text evidence="1">The sequence shown here is derived from an EMBL/GenBank/DDBJ whole genome shotgun (WGS) entry which is preliminary data.</text>
</comment>
<sequence>EAEETAVSPSSSTSKSKPLWKEDDGLDEDSQLELQMDWMSERLKSLISDGQRALGREIVLPENERPDVGLVDDGDAGWVDY</sequence>
<protein>
    <submittedName>
        <fullName evidence="1">6353_t:CDS:1</fullName>
    </submittedName>
</protein>
<feature type="non-terminal residue" evidence="1">
    <location>
        <position position="1"/>
    </location>
</feature>
<gene>
    <name evidence="1" type="ORF">ACOLOM_LOCUS11673</name>
</gene>
<accession>A0ACA9Q2V4</accession>
<evidence type="ECO:0000313" key="1">
    <source>
        <dbReference type="EMBL" id="CAG8731568.1"/>
    </source>
</evidence>
<dbReference type="Proteomes" id="UP000789525">
    <property type="component" value="Unassembled WGS sequence"/>
</dbReference>
<proteinExistence type="predicted"/>